<proteinExistence type="predicted"/>
<keyword evidence="3" id="KW-1185">Reference proteome</keyword>
<feature type="region of interest" description="Disordered" evidence="1">
    <location>
        <begin position="1"/>
        <end position="23"/>
    </location>
</feature>
<gene>
    <name evidence="2" type="ORF">J2Z66_002161</name>
</gene>
<name>A0ABS4ISK1_9BACL</name>
<protein>
    <submittedName>
        <fullName evidence="2">Uncharacterized protein</fullName>
    </submittedName>
</protein>
<dbReference type="Proteomes" id="UP001519287">
    <property type="component" value="Unassembled WGS sequence"/>
</dbReference>
<reference evidence="2 3" key="1">
    <citation type="submission" date="2021-03" db="EMBL/GenBank/DDBJ databases">
        <title>Genomic Encyclopedia of Type Strains, Phase IV (KMG-IV): sequencing the most valuable type-strain genomes for metagenomic binning, comparative biology and taxonomic classification.</title>
        <authorList>
            <person name="Goeker M."/>
        </authorList>
    </citation>
    <scope>NUCLEOTIDE SEQUENCE [LARGE SCALE GENOMIC DNA]</scope>
    <source>
        <strain evidence="2 3">DSM 26048</strain>
    </source>
</reference>
<evidence type="ECO:0000313" key="2">
    <source>
        <dbReference type="EMBL" id="MBP1990555.1"/>
    </source>
</evidence>
<dbReference type="EMBL" id="JAGGLB010000005">
    <property type="protein sequence ID" value="MBP1990555.1"/>
    <property type="molecule type" value="Genomic_DNA"/>
</dbReference>
<evidence type="ECO:0000313" key="3">
    <source>
        <dbReference type="Proteomes" id="UP001519287"/>
    </source>
</evidence>
<organism evidence="2 3">
    <name type="scientific">Paenibacillus eucommiae</name>
    <dbReference type="NCBI Taxonomy" id="1355755"/>
    <lineage>
        <taxon>Bacteria</taxon>
        <taxon>Bacillati</taxon>
        <taxon>Bacillota</taxon>
        <taxon>Bacilli</taxon>
        <taxon>Bacillales</taxon>
        <taxon>Paenibacillaceae</taxon>
        <taxon>Paenibacillus</taxon>
    </lineage>
</organism>
<evidence type="ECO:0000256" key="1">
    <source>
        <dbReference type="SAM" id="MobiDB-lite"/>
    </source>
</evidence>
<comment type="caution">
    <text evidence="2">The sequence shown here is derived from an EMBL/GenBank/DDBJ whole genome shotgun (WGS) entry which is preliminary data.</text>
</comment>
<sequence>MASISRGKALNHSPSRTRGSCPGCERTRIKLIYERTQADGSVLKVCKNCRDKKQLKSSTSTLDLQADGTTGQ</sequence>
<accession>A0ABS4ISK1</accession>